<reference evidence="9 10" key="1">
    <citation type="submission" date="2015-05" db="EMBL/GenBank/DDBJ databases">
        <title>A genomic and transcriptomic approach to investigate the blue pigment phenotype in Pseudomonas fluorescens.</title>
        <authorList>
            <person name="Andreani N.A."/>
            <person name="Cardazzo B."/>
        </authorList>
    </citation>
    <scope>NUCLEOTIDE SEQUENCE [LARGE SCALE GENOMIC DNA]</scope>
    <source>
        <strain evidence="9 10">Ps_40</strain>
    </source>
</reference>
<evidence type="ECO:0000256" key="6">
    <source>
        <dbReference type="PROSITE-ProRule" id="PRU00433"/>
    </source>
</evidence>
<dbReference type="EMBL" id="LCYC01000031">
    <property type="protein sequence ID" value="KWV76553.1"/>
    <property type="molecule type" value="Genomic_DNA"/>
</dbReference>
<evidence type="ECO:0000256" key="2">
    <source>
        <dbReference type="ARBA" id="ARBA00022617"/>
    </source>
</evidence>
<evidence type="ECO:0000256" key="5">
    <source>
        <dbReference type="ARBA" id="ARBA00023004"/>
    </source>
</evidence>
<evidence type="ECO:0000256" key="4">
    <source>
        <dbReference type="ARBA" id="ARBA00022982"/>
    </source>
</evidence>
<dbReference type="Gene3D" id="1.10.760.10">
    <property type="entry name" value="Cytochrome c-like domain"/>
    <property type="match status" value="1"/>
</dbReference>
<dbReference type="PROSITE" id="PS51007">
    <property type="entry name" value="CYTC"/>
    <property type="match status" value="1"/>
</dbReference>
<dbReference type="InterPro" id="IPR051811">
    <property type="entry name" value="Cytochrome_c550/c551-like"/>
</dbReference>
<keyword evidence="4" id="KW-0249">Electron transport</keyword>
<dbReference type="InterPro" id="IPR009056">
    <property type="entry name" value="Cyt_c-like_dom"/>
</dbReference>
<dbReference type="Proteomes" id="UP000063434">
    <property type="component" value="Unassembled WGS sequence"/>
</dbReference>
<name>A0A109KWC1_PSEFL</name>
<sequence length="304" mass="33457">MAAPARTLRLARLLQGLSFYLSFSVIVCALTLLQRACALKPILALFALLLSLPAAAAPLTIELDHSQKTWQTAELLKHPDAQTVQIVDDVSYKRTMTYRAVPLAVLLPGLKPANHLQAVALDGFAAELAAAPLLEKNGARAWLAVEDPAHPWPPLAQGKPSAGPFYLVWTHPEAGHISPEQWPFQVSRFKQLQTVGERFPALLPDPKLAANDPINQGFALFQKNCLACHRLNGGGDAQMGPDLNVPYNPTEYFSGDFLKRYIRDPQSLRHWPQAKMPAFTASVLPDNELDLLVGYLRHMAGRKL</sequence>
<organism evidence="9 10">
    <name type="scientific">Pseudomonas fluorescens</name>
    <dbReference type="NCBI Taxonomy" id="294"/>
    <lineage>
        <taxon>Bacteria</taxon>
        <taxon>Pseudomonadati</taxon>
        <taxon>Pseudomonadota</taxon>
        <taxon>Gammaproteobacteria</taxon>
        <taxon>Pseudomonadales</taxon>
        <taxon>Pseudomonadaceae</taxon>
        <taxon>Pseudomonas</taxon>
    </lineage>
</organism>
<keyword evidence="7" id="KW-0472">Membrane</keyword>
<evidence type="ECO:0000259" key="8">
    <source>
        <dbReference type="PROSITE" id="PS51007"/>
    </source>
</evidence>
<evidence type="ECO:0000256" key="3">
    <source>
        <dbReference type="ARBA" id="ARBA00022723"/>
    </source>
</evidence>
<dbReference type="SUPFAM" id="SSF46626">
    <property type="entry name" value="Cytochrome c"/>
    <property type="match status" value="1"/>
</dbReference>
<dbReference type="InterPro" id="IPR036909">
    <property type="entry name" value="Cyt_c-like_dom_sf"/>
</dbReference>
<gene>
    <name evidence="9" type="ORF">PFL603g_01928</name>
</gene>
<keyword evidence="7" id="KW-1133">Transmembrane helix</keyword>
<proteinExistence type="predicted"/>
<keyword evidence="3 6" id="KW-0479">Metal-binding</keyword>
<evidence type="ECO:0000256" key="7">
    <source>
        <dbReference type="SAM" id="Phobius"/>
    </source>
</evidence>
<dbReference type="Pfam" id="PF00034">
    <property type="entry name" value="Cytochrom_C"/>
    <property type="match status" value="1"/>
</dbReference>
<dbReference type="PATRIC" id="fig|294.195.peg.2059"/>
<accession>A0A109KWC1</accession>
<evidence type="ECO:0000313" key="10">
    <source>
        <dbReference type="Proteomes" id="UP000063434"/>
    </source>
</evidence>
<dbReference type="GO" id="GO:0046872">
    <property type="term" value="F:metal ion binding"/>
    <property type="evidence" value="ECO:0007669"/>
    <property type="project" value="UniProtKB-KW"/>
</dbReference>
<dbReference type="PANTHER" id="PTHR37823:SF1">
    <property type="entry name" value="CYTOCHROME C-553-LIKE"/>
    <property type="match status" value="1"/>
</dbReference>
<keyword evidence="7" id="KW-0812">Transmembrane</keyword>
<dbReference type="GO" id="GO:0009055">
    <property type="term" value="F:electron transfer activity"/>
    <property type="evidence" value="ECO:0007669"/>
    <property type="project" value="InterPro"/>
</dbReference>
<feature type="domain" description="Cytochrome c" evidence="8">
    <location>
        <begin position="212"/>
        <end position="300"/>
    </location>
</feature>
<protein>
    <submittedName>
        <fullName evidence="9">Cytochrome c</fullName>
    </submittedName>
</protein>
<feature type="transmembrane region" description="Helical" evidence="7">
    <location>
        <begin position="12"/>
        <end position="33"/>
    </location>
</feature>
<dbReference type="PANTHER" id="PTHR37823">
    <property type="entry name" value="CYTOCHROME C-553-LIKE"/>
    <property type="match status" value="1"/>
</dbReference>
<keyword evidence="5 6" id="KW-0408">Iron</keyword>
<keyword evidence="2 6" id="KW-0349">Heme</keyword>
<feature type="transmembrane region" description="Helical" evidence="7">
    <location>
        <begin position="42"/>
        <end position="61"/>
    </location>
</feature>
<evidence type="ECO:0000313" key="9">
    <source>
        <dbReference type="EMBL" id="KWV76553.1"/>
    </source>
</evidence>
<evidence type="ECO:0000256" key="1">
    <source>
        <dbReference type="ARBA" id="ARBA00022448"/>
    </source>
</evidence>
<comment type="caution">
    <text evidence="9">The sequence shown here is derived from an EMBL/GenBank/DDBJ whole genome shotgun (WGS) entry which is preliminary data.</text>
</comment>
<keyword evidence="1" id="KW-0813">Transport</keyword>
<dbReference type="GO" id="GO:0020037">
    <property type="term" value="F:heme binding"/>
    <property type="evidence" value="ECO:0007669"/>
    <property type="project" value="InterPro"/>
</dbReference>
<dbReference type="AlphaFoldDB" id="A0A109KWC1"/>